<dbReference type="EMBL" id="WHZV01000012">
    <property type="protein sequence ID" value="NEG56128.1"/>
    <property type="molecule type" value="Genomic_DNA"/>
</dbReference>
<keyword evidence="2" id="KW-1185">Reference proteome</keyword>
<dbReference type="RefSeq" id="WP_163197887.1">
    <property type="nucleotide sequence ID" value="NZ_WHZV01000012.1"/>
</dbReference>
<comment type="caution">
    <text evidence="1">The sequence shown here is derived from an EMBL/GenBank/DDBJ whole genome shotgun (WGS) entry which is preliminary data.</text>
</comment>
<evidence type="ECO:0000313" key="2">
    <source>
        <dbReference type="Proteomes" id="UP000483293"/>
    </source>
</evidence>
<sequence>MADLIVTDADRRDDACLQDFTLDLAWGSGDNGENDFELTAARLIPAGALVYMDGGECGGVVDAMRDQLDASGSTLTYTGRTWHGILAGKVLQPDKGKDYLTVSGAAGTVIASLLSRIGLTPFFQANQPAGVNPTVNAFQFDRYIDAYTGLTAMCKANGLKLRLAYRSGHVDVWAEPAAHYGDTIDSDILDFDATRTWRRVNHLIGMGKGDLAARIITHWYADEKGNVSQTQSMTGIDEITETYDYNNLELAELNEKTRQKLLDEQSQGDVSATVRDGAGILLDVGDTLSARDNITGITVDATVVKKIVKVTGDVTSVDYEAE</sequence>
<name>A0A6L9SU67_9BIFI</name>
<proteinExistence type="predicted"/>
<accession>A0A6L9SU67</accession>
<dbReference type="AlphaFoldDB" id="A0A6L9SU67"/>
<organism evidence="1 2">
    <name type="scientific">Bifidobacterium platyrrhinorum</name>
    <dbReference type="NCBI Taxonomy" id="2661628"/>
    <lineage>
        <taxon>Bacteria</taxon>
        <taxon>Bacillati</taxon>
        <taxon>Actinomycetota</taxon>
        <taxon>Actinomycetes</taxon>
        <taxon>Bifidobacteriales</taxon>
        <taxon>Bifidobacteriaceae</taxon>
        <taxon>Bifidobacterium</taxon>
    </lineage>
</organism>
<gene>
    <name evidence="1" type="ORF">GFD21_10260</name>
</gene>
<evidence type="ECO:0000313" key="1">
    <source>
        <dbReference type="EMBL" id="NEG56128.1"/>
    </source>
</evidence>
<dbReference type="Proteomes" id="UP000483293">
    <property type="component" value="Unassembled WGS sequence"/>
</dbReference>
<reference evidence="1 2" key="1">
    <citation type="submission" date="2019-10" db="EMBL/GenBank/DDBJ databases">
        <title>Bifidobacterium from non-human primates.</title>
        <authorList>
            <person name="Modesto M."/>
        </authorList>
    </citation>
    <scope>NUCLEOTIDE SEQUENCE [LARGE SCALE GENOMIC DNA]</scope>
    <source>
        <strain evidence="1 2">SMA15</strain>
    </source>
</reference>
<protein>
    <submittedName>
        <fullName evidence="1">Uncharacterized protein</fullName>
    </submittedName>
</protein>